<sequence>MSDPMKVVEAARNYRTAVRRVMTQGRLAKKRAEHALFDALDRYDGRPTREEQARLDDAAIAASIERHRGESAKEA</sequence>
<dbReference type="AlphaFoldDB" id="A0A0F9JZB4"/>
<accession>A0A0F9JZB4</accession>
<comment type="caution">
    <text evidence="1">The sequence shown here is derived from an EMBL/GenBank/DDBJ whole genome shotgun (WGS) entry which is preliminary data.</text>
</comment>
<protein>
    <submittedName>
        <fullName evidence="1">Uncharacterized protein</fullName>
    </submittedName>
</protein>
<proteinExistence type="predicted"/>
<evidence type="ECO:0000313" key="1">
    <source>
        <dbReference type="EMBL" id="KKM15228.1"/>
    </source>
</evidence>
<organism evidence="1">
    <name type="scientific">marine sediment metagenome</name>
    <dbReference type="NCBI Taxonomy" id="412755"/>
    <lineage>
        <taxon>unclassified sequences</taxon>
        <taxon>metagenomes</taxon>
        <taxon>ecological metagenomes</taxon>
    </lineage>
</organism>
<reference evidence="1" key="1">
    <citation type="journal article" date="2015" name="Nature">
        <title>Complex archaea that bridge the gap between prokaryotes and eukaryotes.</title>
        <authorList>
            <person name="Spang A."/>
            <person name="Saw J.H."/>
            <person name="Jorgensen S.L."/>
            <person name="Zaremba-Niedzwiedzka K."/>
            <person name="Martijn J."/>
            <person name="Lind A.E."/>
            <person name="van Eijk R."/>
            <person name="Schleper C."/>
            <person name="Guy L."/>
            <person name="Ettema T.J."/>
        </authorList>
    </citation>
    <scope>NUCLEOTIDE SEQUENCE</scope>
</reference>
<dbReference type="EMBL" id="LAZR01014958">
    <property type="protein sequence ID" value="KKM15228.1"/>
    <property type="molecule type" value="Genomic_DNA"/>
</dbReference>
<gene>
    <name evidence="1" type="ORF">LCGC14_1698220</name>
</gene>
<name>A0A0F9JZB4_9ZZZZ</name>